<evidence type="ECO:0000313" key="2">
    <source>
        <dbReference type="EMBL" id="ALS02571.1"/>
    </source>
</evidence>
<organism evidence="3 5">
    <name type="scientific">Enterococcus silesiacus</name>
    <dbReference type="NCBI Taxonomy" id="332949"/>
    <lineage>
        <taxon>Bacteria</taxon>
        <taxon>Bacillati</taxon>
        <taxon>Bacillota</taxon>
        <taxon>Bacilli</taxon>
        <taxon>Lactobacillales</taxon>
        <taxon>Enterococcaceae</taxon>
        <taxon>Enterococcus</taxon>
    </lineage>
</organism>
<name>A0A0S3KE59_9ENTE</name>
<dbReference type="Pfam" id="PF13731">
    <property type="entry name" value="WxL"/>
    <property type="match status" value="1"/>
</dbReference>
<protein>
    <recommendedName>
        <fullName evidence="1">WxL domain-containing protein</fullName>
    </recommendedName>
</protein>
<dbReference type="OrthoDB" id="2172320at2"/>
<proteinExistence type="predicted"/>
<dbReference type="KEGG" id="ess:ATZ33_14645"/>
<dbReference type="InterPro" id="IPR026466">
    <property type="entry name" value="Fim_isopep_form_D2_dom"/>
</dbReference>
<feature type="domain" description="WxL" evidence="1">
    <location>
        <begin position="782"/>
        <end position="926"/>
    </location>
</feature>
<gene>
    <name evidence="2" type="ORF">ATZ33_14645</name>
    <name evidence="3" type="ORF">RV15_GL000111</name>
</gene>
<dbReference type="EMBL" id="CP013614">
    <property type="protein sequence ID" value="ALS02571.1"/>
    <property type="molecule type" value="Genomic_DNA"/>
</dbReference>
<keyword evidence="4" id="KW-1185">Reference proteome</keyword>
<reference evidence="2 4" key="2">
    <citation type="submission" date="2015-12" db="EMBL/GenBank/DDBJ databases">
        <authorList>
            <person name="Lauer A."/>
            <person name="Humrighouse B."/>
            <person name="Loparev V."/>
            <person name="Shewmaker P.L."/>
            <person name="Whitney A.M."/>
            <person name="McLaughlin R.W."/>
        </authorList>
    </citation>
    <scope>NUCLEOTIDE SEQUENCE [LARGE SCALE GENOMIC DNA]</scope>
    <source>
        <strain evidence="2 4">LMG 23085</strain>
    </source>
</reference>
<dbReference type="EMBL" id="JXLC01000001">
    <property type="protein sequence ID" value="OJG93509.1"/>
    <property type="molecule type" value="Genomic_DNA"/>
</dbReference>
<dbReference type="NCBIfam" id="TIGR01451">
    <property type="entry name" value="B_ant_repeat"/>
    <property type="match status" value="1"/>
</dbReference>
<dbReference type="InterPro" id="IPR027994">
    <property type="entry name" value="WxL_dom"/>
</dbReference>
<dbReference type="NCBIfam" id="TIGR04226">
    <property type="entry name" value="RrgB_K2N_iso_D2"/>
    <property type="match status" value="1"/>
</dbReference>
<evidence type="ECO:0000313" key="3">
    <source>
        <dbReference type="EMBL" id="OJG93509.1"/>
    </source>
</evidence>
<dbReference type="InterPro" id="IPR047589">
    <property type="entry name" value="DUF11_rpt"/>
</dbReference>
<dbReference type="RefSeq" id="WP_071876109.1">
    <property type="nucleotide sequence ID" value="NZ_JXLC01000001.1"/>
</dbReference>
<reference evidence="3 5" key="1">
    <citation type="submission" date="2014-12" db="EMBL/GenBank/DDBJ databases">
        <title>Draft genome sequences of 29 type strains of Enterococci.</title>
        <authorList>
            <person name="Zhong Z."/>
            <person name="Sun Z."/>
            <person name="Liu W."/>
            <person name="Zhang W."/>
            <person name="Zhang H."/>
        </authorList>
    </citation>
    <scope>NUCLEOTIDE SEQUENCE [LARGE SCALE GENOMIC DNA]</scope>
    <source>
        <strain evidence="3 5">DSM 22801</strain>
    </source>
</reference>
<evidence type="ECO:0000313" key="4">
    <source>
        <dbReference type="Proteomes" id="UP000065511"/>
    </source>
</evidence>
<dbReference type="Proteomes" id="UP000065511">
    <property type="component" value="Chromosome"/>
</dbReference>
<dbReference type="Gene3D" id="2.60.40.740">
    <property type="match status" value="1"/>
</dbReference>
<accession>A0A0S3KE59</accession>
<evidence type="ECO:0000259" key="1">
    <source>
        <dbReference type="Pfam" id="PF13731"/>
    </source>
</evidence>
<evidence type="ECO:0000313" key="5">
    <source>
        <dbReference type="Proteomes" id="UP000183039"/>
    </source>
</evidence>
<sequence>MKKRKIQLPIILLLSFFFIVGAVLWGNQVSAALPSDVANANFDWRKLDKDAQGNDNIDLSTFTKVDKNTPVKLTGGAFEKSRRRYYLFFGHVGAGSNPVKYDLDTKSFNVAGNMLATLGPSQELPILGPVMIGVKEEAGTGKQQVFGYDYNYANNSVGSSGSNFDIGDAQYNALSSSWQVTRSGYTSNSMISNQRRDNYILEQYVKANEIVSYGYYGRGTGDNGSTDMKYLPVRVHGYVDNFEEGRIRYDVSFYNDSGVTTNYAMTHGSHMDVGGNHTSSRLYSNNQFGLYFDEPTSTLADKIAARIYFYTTLGYGTNPGPNDFKVGDLYDSSLTLYRISNWNAIHMSKWGEWGTGTTFYPTAITGKNNAYEAWDPVMPQGYYYNLKHPVFALRWPVLTVMPGQVGMGALDMSIEEPADIKPFTTKKYENATGVNPAKNLVGDILDFEVTALNKGLLSSWNQVTLEDNLPPELELDTESLTLIDTLGVETKLNPTVYDKATHTIKVGTYNIPINTGVTIKYKAKIISGANTTTINRFKAYNAADEKDDTSVEIPIGSEPAKPEAIKTYTNDTSDDANNRVEDTLSFELTASNTGGSVWEGVTWKDTYPKELELDKFSFELVGADGVATHVVPTFTEDPHTFEIKELDALDVAPGKQIKVRYKAKIIGGANTTIINKFEANNQHNQKAEAQVEIDVLPKKVLEKELLVEFLDKDGNKRHEPISITAKVGEFVKLKDIAETANSDLYNALKMVESEGYELVTRPLNEASVEIIDGDNRVQYIFDGKLIFVSAPPKIDFGVRSGANLDELTLEKPAYDKTQPLKVRDNRAGNREWALTVKLTTPFTTADTNSVLPVALSYKRDTTEDVLTAAGDAALITQQSGIQGMDYDISKQEWEDKNNGFKFKLEKGQTKKMEEYTATLLYTLSETK</sequence>
<dbReference type="AlphaFoldDB" id="A0A0S3KE59"/>
<dbReference type="Proteomes" id="UP000183039">
    <property type="component" value="Unassembled WGS sequence"/>
</dbReference>